<accession>A0A923S9U1</accession>
<dbReference type="EMBL" id="JACORT010000001">
    <property type="protein sequence ID" value="MBC5782109.1"/>
    <property type="molecule type" value="Genomic_DNA"/>
</dbReference>
<name>A0A923S9U1_9BURK</name>
<protein>
    <recommendedName>
        <fullName evidence="4">DUF2066 domain-containing protein</fullName>
    </recommendedName>
</protein>
<feature type="chain" id="PRO_5036927833" description="DUF2066 domain-containing protein" evidence="1">
    <location>
        <begin position="26"/>
        <end position="125"/>
    </location>
</feature>
<sequence>MSRPSDAARALLAAGALASSGAVFALAGERFDAGVHVDVAVHDGEPLEALRVAAALDADARNLLSRRLLDRFESGGDKADLREALHWIARDWDQQAFLRSGPVNRKVVSDCERPVLRWYWVCGAE</sequence>
<feature type="signal peptide" evidence="1">
    <location>
        <begin position="1"/>
        <end position="25"/>
    </location>
</feature>
<evidence type="ECO:0000313" key="3">
    <source>
        <dbReference type="Proteomes" id="UP000608513"/>
    </source>
</evidence>
<keyword evidence="3" id="KW-1185">Reference proteome</keyword>
<organism evidence="2 3">
    <name type="scientific">Ramlibacter cellulosilyticus</name>
    <dbReference type="NCBI Taxonomy" id="2764187"/>
    <lineage>
        <taxon>Bacteria</taxon>
        <taxon>Pseudomonadati</taxon>
        <taxon>Pseudomonadota</taxon>
        <taxon>Betaproteobacteria</taxon>
        <taxon>Burkholderiales</taxon>
        <taxon>Comamonadaceae</taxon>
        <taxon>Ramlibacter</taxon>
    </lineage>
</organism>
<reference evidence="2" key="1">
    <citation type="submission" date="2020-08" db="EMBL/GenBank/DDBJ databases">
        <title>Ramlibacter sp. USB13 16S ribosomal RNA gene genome sequencing and assembly.</title>
        <authorList>
            <person name="Kang M."/>
        </authorList>
    </citation>
    <scope>NUCLEOTIDE SEQUENCE</scope>
    <source>
        <strain evidence="2">USB13</strain>
    </source>
</reference>
<evidence type="ECO:0008006" key="4">
    <source>
        <dbReference type="Google" id="ProtNLM"/>
    </source>
</evidence>
<evidence type="ECO:0000313" key="2">
    <source>
        <dbReference type="EMBL" id="MBC5782109.1"/>
    </source>
</evidence>
<gene>
    <name evidence="2" type="ORF">H8N03_04075</name>
</gene>
<dbReference type="Proteomes" id="UP000608513">
    <property type="component" value="Unassembled WGS sequence"/>
</dbReference>
<proteinExistence type="predicted"/>
<evidence type="ECO:0000256" key="1">
    <source>
        <dbReference type="SAM" id="SignalP"/>
    </source>
</evidence>
<dbReference type="RefSeq" id="WP_187074826.1">
    <property type="nucleotide sequence ID" value="NZ_JACORT010000001.1"/>
</dbReference>
<keyword evidence="1" id="KW-0732">Signal</keyword>
<comment type="caution">
    <text evidence="2">The sequence shown here is derived from an EMBL/GenBank/DDBJ whole genome shotgun (WGS) entry which is preliminary data.</text>
</comment>
<dbReference type="AlphaFoldDB" id="A0A923S9U1"/>